<reference evidence="3 4" key="1">
    <citation type="journal article" date="2010" name="J. Bacteriol.">
        <title>Genome sequences of Oceanicola granulosus HTCC2516(T) and Oceanicola batsensis HTCC2597(TDelta).</title>
        <authorList>
            <person name="Thrash J.C."/>
            <person name="Cho J.C."/>
            <person name="Vergin K.L."/>
            <person name="Giovannoni S.J."/>
        </authorList>
    </citation>
    <scope>NUCLEOTIDE SEQUENCE [LARGE SCALE GENOMIC DNA]</scope>
    <source>
        <strain evidence="4">ATCC BAA-863 / DSM 15984 / KCTC 12145 / HTCC2597</strain>
    </source>
</reference>
<dbReference type="OrthoDB" id="9811036at2"/>
<accession>A3TV93</accession>
<dbReference type="Pfam" id="PF11412">
    <property type="entry name" value="DsbD_N"/>
    <property type="match status" value="1"/>
</dbReference>
<dbReference type="HOGENOM" id="CLU_047910_1_0_5"/>
<feature type="signal peptide" evidence="1">
    <location>
        <begin position="1"/>
        <end position="21"/>
    </location>
</feature>
<evidence type="ECO:0000313" key="4">
    <source>
        <dbReference type="Proteomes" id="UP000004318"/>
    </source>
</evidence>
<gene>
    <name evidence="3" type="ORF">OB2597_09854</name>
</gene>
<dbReference type="eggNOG" id="COG4233">
    <property type="taxonomic scope" value="Bacteria"/>
</dbReference>
<dbReference type="Proteomes" id="UP000004318">
    <property type="component" value="Unassembled WGS sequence"/>
</dbReference>
<sequence>MTTFRTLTLMAGLLLPALPMANPYADNLSVRVLPGWRQADGSHMAAIELDLSAGWKTYWRAPGDAGVPPVFNWSGSDNVRHVEVIWPRPDVFWSNGYRSIGYHDRVVLPLRILLGAPGPVSLDGQIQLGICEDICVPMVVDLSELSLPDTRRPEPAIAAALADQPYSAREAGVRAVSCDIRPASGSISLRAEIEMPSAGGDEVVVIETDDPSIWVSESETRREGGTLVATAELVAGAGAVMLDRSGLRLTVLGDRKAVDIRGCPAG</sequence>
<evidence type="ECO:0000313" key="3">
    <source>
        <dbReference type="EMBL" id="EAQ04439.1"/>
    </source>
</evidence>
<dbReference type="AlphaFoldDB" id="A3TV93"/>
<organism evidence="3 4">
    <name type="scientific">Pseudooceanicola batsensis (strain ATCC BAA-863 / DSM 15984 / KCTC 12145 / HTCC2597)</name>
    <name type="common">Oceanicola batsensis</name>
    <dbReference type="NCBI Taxonomy" id="252305"/>
    <lineage>
        <taxon>Bacteria</taxon>
        <taxon>Pseudomonadati</taxon>
        <taxon>Pseudomonadota</taxon>
        <taxon>Alphaproteobacteria</taxon>
        <taxon>Rhodobacterales</taxon>
        <taxon>Paracoccaceae</taxon>
        <taxon>Pseudooceanicola</taxon>
    </lineage>
</organism>
<evidence type="ECO:0000256" key="1">
    <source>
        <dbReference type="SAM" id="SignalP"/>
    </source>
</evidence>
<name>A3TV93_PSEBH</name>
<feature type="domain" description="Thiol:disulfide interchange protein DsbD N-terminal" evidence="2">
    <location>
        <begin position="36"/>
        <end position="145"/>
    </location>
</feature>
<protein>
    <recommendedName>
        <fullName evidence="2">Thiol:disulfide interchange protein DsbD N-terminal domain-containing protein</fullName>
    </recommendedName>
</protein>
<dbReference type="STRING" id="252305.OB2597_09854"/>
<dbReference type="InterPro" id="IPR028250">
    <property type="entry name" value="DsbDN"/>
</dbReference>
<keyword evidence="1" id="KW-0732">Signal</keyword>
<dbReference type="EMBL" id="AAMO01000002">
    <property type="protein sequence ID" value="EAQ04439.1"/>
    <property type="molecule type" value="Genomic_DNA"/>
</dbReference>
<keyword evidence="4" id="KW-1185">Reference proteome</keyword>
<evidence type="ECO:0000259" key="2">
    <source>
        <dbReference type="Pfam" id="PF11412"/>
    </source>
</evidence>
<feature type="chain" id="PRO_5002660109" description="Thiol:disulfide interchange protein DsbD N-terminal domain-containing protein" evidence="1">
    <location>
        <begin position="22"/>
        <end position="266"/>
    </location>
</feature>
<dbReference type="RefSeq" id="WP_009806193.1">
    <property type="nucleotide sequence ID" value="NZ_CH724131.1"/>
</dbReference>
<comment type="caution">
    <text evidence="3">The sequence shown here is derived from an EMBL/GenBank/DDBJ whole genome shotgun (WGS) entry which is preliminary data.</text>
</comment>
<proteinExistence type="predicted"/>